<dbReference type="GO" id="GO:0022857">
    <property type="term" value="F:transmembrane transporter activity"/>
    <property type="evidence" value="ECO:0007669"/>
    <property type="project" value="InterPro"/>
</dbReference>
<dbReference type="EMBL" id="CAADJE010000027">
    <property type="protein sequence ID" value="VFS83438.1"/>
    <property type="molecule type" value="Genomic_DNA"/>
</dbReference>
<feature type="transmembrane region" description="Helical" evidence="5">
    <location>
        <begin position="43"/>
        <end position="61"/>
    </location>
</feature>
<organism evidence="6 7">
    <name type="scientific">Raoultella planticola</name>
    <name type="common">Klebsiella planticola</name>
    <dbReference type="NCBI Taxonomy" id="575"/>
    <lineage>
        <taxon>Bacteria</taxon>
        <taxon>Pseudomonadati</taxon>
        <taxon>Pseudomonadota</taxon>
        <taxon>Gammaproteobacteria</taxon>
        <taxon>Enterobacterales</taxon>
        <taxon>Enterobacteriaceae</taxon>
        <taxon>Klebsiella/Raoultella group</taxon>
        <taxon>Raoultella</taxon>
    </lineage>
</organism>
<dbReference type="GO" id="GO:0016020">
    <property type="term" value="C:membrane"/>
    <property type="evidence" value="ECO:0007669"/>
    <property type="project" value="UniProtKB-SubCell"/>
</dbReference>
<evidence type="ECO:0000256" key="5">
    <source>
        <dbReference type="SAM" id="Phobius"/>
    </source>
</evidence>
<sequence>MTELNKPLDVKLAFPLWKAILTILFGVIIWFTPPPDGLALHAWQMFAIFAATIFAIILKVLRWGR</sequence>
<gene>
    <name evidence="6" type="ORF">NCTC12998_05749</name>
</gene>
<proteinExistence type="predicted"/>
<evidence type="ECO:0000256" key="2">
    <source>
        <dbReference type="ARBA" id="ARBA00022692"/>
    </source>
</evidence>
<keyword evidence="2 5" id="KW-0812">Transmembrane</keyword>
<comment type="subcellular location">
    <subcellularLocation>
        <location evidence="1">Membrane</location>
        <topology evidence="1">Multi-pass membrane protein</topology>
    </subcellularLocation>
</comment>
<evidence type="ECO:0000256" key="3">
    <source>
        <dbReference type="ARBA" id="ARBA00022989"/>
    </source>
</evidence>
<dbReference type="AlphaFoldDB" id="A0A485CFS3"/>
<evidence type="ECO:0000313" key="6">
    <source>
        <dbReference type="EMBL" id="VFS83438.1"/>
    </source>
</evidence>
<dbReference type="Pfam" id="PF00939">
    <property type="entry name" value="Na_sulph_symp"/>
    <property type="match status" value="1"/>
</dbReference>
<keyword evidence="3 5" id="KW-1133">Transmembrane helix</keyword>
<protein>
    <submittedName>
        <fullName evidence="6">Sodium:sulfate symporter transmembrane region</fullName>
    </submittedName>
</protein>
<name>A0A485CFS3_RAOPL</name>
<accession>A0A485CFS3</accession>
<dbReference type="InterPro" id="IPR001898">
    <property type="entry name" value="SLC13A/DASS"/>
</dbReference>
<dbReference type="Proteomes" id="UP000345637">
    <property type="component" value="Unassembled WGS sequence"/>
</dbReference>
<evidence type="ECO:0000256" key="4">
    <source>
        <dbReference type="ARBA" id="ARBA00023136"/>
    </source>
</evidence>
<evidence type="ECO:0000313" key="7">
    <source>
        <dbReference type="Proteomes" id="UP000345637"/>
    </source>
</evidence>
<feature type="transmembrane region" description="Helical" evidence="5">
    <location>
        <begin position="12"/>
        <end position="31"/>
    </location>
</feature>
<keyword evidence="4 5" id="KW-0472">Membrane</keyword>
<reference evidence="6 7" key="1">
    <citation type="submission" date="2019-03" db="EMBL/GenBank/DDBJ databases">
        <authorList>
            <consortium name="Pathogen Informatics"/>
        </authorList>
    </citation>
    <scope>NUCLEOTIDE SEQUENCE [LARGE SCALE GENOMIC DNA]</scope>
    <source>
        <strain evidence="6 7">NCTC12998</strain>
    </source>
</reference>
<evidence type="ECO:0000256" key="1">
    <source>
        <dbReference type="ARBA" id="ARBA00004141"/>
    </source>
</evidence>